<evidence type="ECO:0000313" key="2">
    <source>
        <dbReference type="Proteomes" id="UP001056981"/>
    </source>
</evidence>
<gene>
    <name evidence="1" type="ORF">E4N86_10360</name>
</gene>
<dbReference type="RefSeq" id="WP_253717427.1">
    <property type="nucleotide sequence ID" value="NZ_CP051522.1"/>
</dbReference>
<dbReference type="EMBL" id="CP051635">
    <property type="protein sequence ID" value="UTC99173.1"/>
    <property type="molecule type" value="Genomic_DNA"/>
</dbReference>
<name>A0A9Q9BJW8_TREDN</name>
<accession>A0A9Q9BJW8</accession>
<sequence length="54" mass="5855">MVKIQLHAVWYVKAGTEGSHQAKLETAKNLLDIGLSIENIANGILTVDGDFFSP</sequence>
<organism evidence="1 2">
    <name type="scientific">Treponema denticola</name>
    <dbReference type="NCBI Taxonomy" id="158"/>
    <lineage>
        <taxon>Bacteria</taxon>
        <taxon>Pseudomonadati</taxon>
        <taxon>Spirochaetota</taxon>
        <taxon>Spirochaetia</taxon>
        <taxon>Spirochaetales</taxon>
        <taxon>Treponemataceae</taxon>
        <taxon>Treponema</taxon>
    </lineage>
</organism>
<protein>
    <submittedName>
        <fullName evidence="1">Uncharacterized protein</fullName>
    </submittedName>
</protein>
<dbReference type="Proteomes" id="UP001056981">
    <property type="component" value="Chromosome"/>
</dbReference>
<reference evidence="1" key="1">
    <citation type="submission" date="2020-04" db="EMBL/GenBank/DDBJ databases">
        <title>Comparative genomics of oral phylogroup-2 Treponema strains.</title>
        <authorList>
            <person name="Zeng H."/>
            <person name="Chan Y.K."/>
            <person name="Watt R.M."/>
        </authorList>
    </citation>
    <scope>NUCLEOTIDE SEQUENCE</scope>
    <source>
        <strain evidence="1">OMZ 905</strain>
    </source>
</reference>
<evidence type="ECO:0000313" key="1">
    <source>
        <dbReference type="EMBL" id="UTC99173.1"/>
    </source>
</evidence>
<dbReference type="AlphaFoldDB" id="A0A9Q9BJW8"/>
<proteinExistence type="predicted"/>